<sequence length="490" mass="53134">MSAVAGLGVSTPSGTRPSLSPGYMTAATMAPTTATTRAPTRHASVSTQRTEVTFNLGVPLGGNATVPTGSNPSLLELFSKGLGNKAIRAILRVSYVSTIPQACEYLLLKEMHRPEEEEDEFMEERSRSVNPALEDIGRRILPMQNLLLAQQQQMEQLQQRLSLLHSPRSCDAQIVSIADSVPSTVLRQCPQMSGIGGTLRGVLQGPGQRVNKKSTVASARLSGRDIERETESEKWKGSAAAAGAKPTKTVRFVEAVVEREKKGDGVLPMGKNTSGRPALGTVPGPANQSWVPGPVPGNDVIEGNVEHEMAEIAPVAVPTEEPTTEYRRLFTEAKLTAIEENQWPATDPETEEYDKELEDRLYPLDEVELKGRVEENALRSEELSLEELSAYQNTLASSQEAKRANRDFSNTVRNGDSVSACMSLEVPTAHDTERKDAHVDSVAGSSEGEVPSEPREPEDAAVIYNISVAKWFRKVSMSRDPLAHGARTAD</sequence>
<proteinExistence type="predicted"/>
<feature type="region of interest" description="Disordered" evidence="1">
    <location>
        <begin position="1"/>
        <end position="21"/>
    </location>
</feature>
<feature type="region of interest" description="Disordered" evidence="1">
    <location>
        <begin position="264"/>
        <end position="292"/>
    </location>
</feature>
<dbReference type="Proteomes" id="UP001165121">
    <property type="component" value="Unassembled WGS sequence"/>
</dbReference>
<feature type="compositionally biased region" description="Basic and acidic residues" evidence="1">
    <location>
        <begin position="428"/>
        <end position="439"/>
    </location>
</feature>
<comment type="caution">
    <text evidence="2">The sequence shown here is derived from an EMBL/GenBank/DDBJ whole genome shotgun (WGS) entry which is preliminary data.</text>
</comment>
<reference evidence="2" key="1">
    <citation type="submission" date="2023-04" db="EMBL/GenBank/DDBJ databases">
        <title>Phytophthora fragariaefolia NBRC 109709.</title>
        <authorList>
            <person name="Ichikawa N."/>
            <person name="Sato H."/>
            <person name="Tonouchi N."/>
        </authorList>
    </citation>
    <scope>NUCLEOTIDE SEQUENCE</scope>
    <source>
        <strain evidence="2">NBRC 109709</strain>
    </source>
</reference>
<dbReference type="AlphaFoldDB" id="A0A9W6XR66"/>
<accession>A0A9W6XR66</accession>
<keyword evidence="3" id="KW-1185">Reference proteome</keyword>
<evidence type="ECO:0000313" key="3">
    <source>
        <dbReference type="Proteomes" id="UP001165121"/>
    </source>
</evidence>
<protein>
    <submittedName>
        <fullName evidence="2">Unnamed protein product</fullName>
    </submittedName>
</protein>
<evidence type="ECO:0000313" key="2">
    <source>
        <dbReference type="EMBL" id="GMF43923.1"/>
    </source>
</evidence>
<organism evidence="2 3">
    <name type="scientific">Phytophthora fragariaefolia</name>
    <dbReference type="NCBI Taxonomy" id="1490495"/>
    <lineage>
        <taxon>Eukaryota</taxon>
        <taxon>Sar</taxon>
        <taxon>Stramenopiles</taxon>
        <taxon>Oomycota</taxon>
        <taxon>Peronosporomycetes</taxon>
        <taxon>Peronosporales</taxon>
        <taxon>Peronosporaceae</taxon>
        <taxon>Phytophthora</taxon>
    </lineage>
</organism>
<evidence type="ECO:0000256" key="1">
    <source>
        <dbReference type="SAM" id="MobiDB-lite"/>
    </source>
</evidence>
<feature type="region of interest" description="Disordered" evidence="1">
    <location>
        <begin position="427"/>
        <end position="459"/>
    </location>
</feature>
<gene>
    <name evidence="2" type="ORF">Pfra01_001507500</name>
</gene>
<name>A0A9W6XR66_9STRA</name>
<dbReference type="EMBL" id="BSXT01001606">
    <property type="protein sequence ID" value="GMF43923.1"/>
    <property type="molecule type" value="Genomic_DNA"/>
</dbReference>